<dbReference type="Pfam" id="PF09701">
    <property type="entry name" value="Cas_Cmr5"/>
    <property type="match status" value="1"/>
</dbReference>
<keyword evidence="7" id="KW-1185">Reference proteome</keyword>
<dbReference type="Proteomes" id="UP000004664">
    <property type="component" value="Unassembled WGS sequence"/>
</dbReference>
<evidence type="ECO:0000256" key="4">
    <source>
        <dbReference type="ARBA" id="ARBA00023118"/>
    </source>
</evidence>
<dbReference type="RefSeq" id="WP_006889656.1">
    <property type="nucleotide sequence ID" value="NZ_JH109152.1"/>
</dbReference>
<dbReference type="EMBL" id="JH109152">
    <property type="protein sequence ID" value="EGW21680.1"/>
    <property type="molecule type" value="Genomic_DNA"/>
</dbReference>
<evidence type="ECO:0000256" key="3">
    <source>
        <dbReference type="ARBA" id="ARBA00022490"/>
    </source>
</evidence>
<dbReference type="NCBIfam" id="TIGR01881">
    <property type="entry name" value="cas_Cmr5"/>
    <property type="match status" value="1"/>
</dbReference>
<dbReference type="InterPro" id="IPR023101">
    <property type="entry name" value="AF1862-like_dom_sf"/>
</dbReference>
<dbReference type="Gene3D" id="1.10.520.30">
    <property type="entry name" value="AF1862-like domain"/>
    <property type="match status" value="1"/>
</dbReference>
<dbReference type="STRING" id="697282.Mettu_0454"/>
<comment type="similarity">
    <text evidence="2">Belongs to the CRISPR system Cmr5 family.</text>
</comment>
<organism evidence="6 7">
    <name type="scientific">Methylobacter tundripaludum (strain ATCC BAA-1195 / DSM 17260 / SV96)</name>
    <dbReference type="NCBI Taxonomy" id="697282"/>
    <lineage>
        <taxon>Bacteria</taxon>
        <taxon>Pseudomonadati</taxon>
        <taxon>Pseudomonadota</taxon>
        <taxon>Gammaproteobacteria</taxon>
        <taxon>Methylococcales</taxon>
        <taxon>Methylococcaceae</taxon>
        <taxon>Methylobacter</taxon>
    </lineage>
</organism>
<evidence type="ECO:0000256" key="2">
    <source>
        <dbReference type="ARBA" id="ARBA00006161"/>
    </source>
</evidence>
<dbReference type="eggNOG" id="COG3337">
    <property type="taxonomic scope" value="Bacteria"/>
</dbReference>
<sequence>MSRTLEQRRAAFTLAFIKGQLSLEEKDKDKLSTHIHKSPSLILQCGLGQALAFLLADAGDKPKAPSKILYNSLQDWLCGEPDEKHPMRVYQKTELIEALVTGTRSDYFRAQEESLMLFNWLKKFAAAKL</sequence>
<dbReference type="GO" id="GO:0005737">
    <property type="term" value="C:cytoplasm"/>
    <property type="evidence" value="ECO:0007669"/>
    <property type="project" value="UniProtKB-SubCell"/>
</dbReference>
<evidence type="ECO:0000256" key="5">
    <source>
        <dbReference type="ARBA" id="ARBA00030001"/>
    </source>
</evidence>
<protein>
    <recommendedName>
        <fullName evidence="5">CRISPR type III-B/RAMP module-associated protein Cmr5</fullName>
    </recommendedName>
</protein>
<dbReference type="InterPro" id="IPR010160">
    <property type="entry name" value="CRISPR-assoc_prot_Cmr5"/>
</dbReference>
<name>G3IV67_METTV</name>
<comment type="subcellular location">
    <subcellularLocation>
        <location evidence="1">Cytoplasm</location>
    </subcellularLocation>
</comment>
<dbReference type="GO" id="GO:0051607">
    <property type="term" value="P:defense response to virus"/>
    <property type="evidence" value="ECO:0007669"/>
    <property type="project" value="UniProtKB-KW"/>
</dbReference>
<reference evidence="6 7" key="1">
    <citation type="submission" date="2011-06" db="EMBL/GenBank/DDBJ databases">
        <title>Genomic sequence of Methylobacter tundripaludum SV96.</title>
        <authorList>
            <consortium name="US DOE Joint Genome Institute"/>
            <person name="Lucas S."/>
            <person name="Han J."/>
            <person name="Lapidus A."/>
            <person name="Cheng J.-F."/>
            <person name="Goodwin L."/>
            <person name="Pitluck S."/>
            <person name="Held B."/>
            <person name="Detter J.C."/>
            <person name="Han C."/>
            <person name="Tapia R."/>
            <person name="Land M."/>
            <person name="Hauser L."/>
            <person name="Kyrpides N."/>
            <person name="Ivanova N."/>
            <person name="Ovchinnikova G."/>
            <person name="Pagani I."/>
            <person name="Klotz M.G."/>
            <person name="Dispirito A.A."/>
            <person name="Murrell J.C."/>
            <person name="Dunfield P."/>
            <person name="Kalyuzhnaya M.G."/>
            <person name="Svenning M."/>
            <person name="Trotsenko Y.A."/>
            <person name="Stein L.Y."/>
            <person name="Woyke T."/>
        </authorList>
    </citation>
    <scope>NUCLEOTIDE SEQUENCE [LARGE SCALE GENOMIC DNA]</scope>
    <source>
        <strain evidence="7">ATCC BAA-1195 / DSM 17260 / SV96</strain>
    </source>
</reference>
<evidence type="ECO:0000313" key="7">
    <source>
        <dbReference type="Proteomes" id="UP000004664"/>
    </source>
</evidence>
<keyword evidence="3" id="KW-0963">Cytoplasm</keyword>
<accession>G3IV67</accession>
<keyword evidence="4" id="KW-0051">Antiviral defense</keyword>
<evidence type="ECO:0000313" key="6">
    <source>
        <dbReference type="EMBL" id="EGW21680.1"/>
    </source>
</evidence>
<dbReference type="OrthoDB" id="9795385at2"/>
<dbReference type="HOGENOM" id="CLU_120836_0_0_6"/>
<evidence type="ECO:0000256" key="1">
    <source>
        <dbReference type="ARBA" id="ARBA00004496"/>
    </source>
</evidence>
<gene>
    <name evidence="6" type="ORF">Mettu_0454</name>
</gene>
<dbReference type="AlphaFoldDB" id="G3IV67"/>
<proteinExistence type="inferred from homology"/>
<dbReference type="SUPFAM" id="SSF158568">
    <property type="entry name" value="AF1862-like"/>
    <property type="match status" value="1"/>
</dbReference>